<dbReference type="InterPro" id="IPR051487">
    <property type="entry name" value="Ser/Thr_Proteases_Immune/Dev"/>
</dbReference>
<dbReference type="InterPro" id="IPR043504">
    <property type="entry name" value="Peptidase_S1_PA_chymotrypsin"/>
</dbReference>
<comment type="caution">
    <text evidence="3">The sequence shown here is derived from an EMBL/GenBank/DDBJ whole genome shotgun (WGS) entry which is preliminary data.</text>
</comment>
<evidence type="ECO:0000256" key="1">
    <source>
        <dbReference type="ARBA" id="ARBA00023157"/>
    </source>
</evidence>
<dbReference type="PROSITE" id="PS50240">
    <property type="entry name" value="TRYPSIN_DOM"/>
    <property type="match status" value="1"/>
</dbReference>
<dbReference type="PANTHER" id="PTHR24256">
    <property type="entry name" value="TRYPTASE-RELATED"/>
    <property type="match status" value="1"/>
</dbReference>
<dbReference type="Pfam" id="PF00089">
    <property type="entry name" value="Trypsin"/>
    <property type="match status" value="1"/>
</dbReference>
<dbReference type="AlphaFoldDB" id="A0A9W8DNT8"/>
<protein>
    <recommendedName>
        <fullName evidence="2">Peptidase S1 domain-containing protein</fullName>
    </recommendedName>
</protein>
<keyword evidence="4" id="KW-1185">Reference proteome</keyword>
<feature type="domain" description="Peptidase S1" evidence="2">
    <location>
        <begin position="1"/>
        <end position="227"/>
    </location>
</feature>
<gene>
    <name evidence="3" type="ORF">IWQ60_009759</name>
</gene>
<keyword evidence="1" id="KW-1015">Disulfide bond</keyword>
<dbReference type="InterPro" id="IPR009003">
    <property type="entry name" value="Peptidase_S1_PA"/>
</dbReference>
<sequence length="237" mass="24826">MGNILHSGNIICSAIIIGKSWLLVQGFCVTSAVPIVPSGYTITPANKLTITLGTAHDNTVEQLPVSRIVLHPDFNYSSRVNNLALVKLSTPLTYNSTVGPVKIDTRTLAPQTSIIGLAYPQPGTYEGMLIFNAVQAVTAPAATYTDLIKGGTPLDSNAVVVAEKDTGGSRKAFDTNGGIFTEASNGSHALLSLPLAIMRNEGDKDAQGIYLQYRLAPAVAWMAAATGISVNALSLKG</sequence>
<proteinExistence type="predicted"/>
<name>A0A9W8DNT8_9FUNG</name>
<evidence type="ECO:0000313" key="3">
    <source>
        <dbReference type="EMBL" id="KAJ1912213.1"/>
    </source>
</evidence>
<dbReference type="Gene3D" id="2.40.10.10">
    <property type="entry name" value="Trypsin-like serine proteases"/>
    <property type="match status" value="1"/>
</dbReference>
<reference evidence="3" key="1">
    <citation type="submission" date="2022-07" db="EMBL/GenBank/DDBJ databases">
        <title>Phylogenomic reconstructions and comparative analyses of Kickxellomycotina fungi.</title>
        <authorList>
            <person name="Reynolds N.K."/>
            <person name="Stajich J.E."/>
            <person name="Barry K."/>
            <person name="Grigoriev I.V."/>
            <person name="Crous P."/>
            <person name="Smith M.E."/>
        </authorList>
    </citation>
    <scope>NUCLEOTIDE SEQUENCE</scope>
    <source>
        <strain evidence="3">RSA 861</strain>
    </source>
</reference>
<organism evidence="3 4">
    <name type="scientific">Tieghemiomyces parasiticus</name>
    <dbReference type="NCBI Taxonomy" id="78921"/>
    <lineage>
        <taxon>Eukaryota</taxon>
        <taxon>Fungi</taxon>
        <taxon>Fungi incertae sedis</taxon>
        <taxon>Zoopagomycota</taxon>
        <taxon>Kickxellomycotina</taxon>
        <taxon>Dimargaritomycetes</taxon>
        <taxon>Dimargaritales</taxon>
        <taxon>Dimargaritaceae</taxon>
        <taxon>Tieghemiomyces</taxon>
    </lineage>
</organism>
<dbReference type="EMBL" id="JANBPT010000853">
    <property type="protein sequence ID" value="KAJ1912213.1"/>
    <property type="molecule type" value="Genomic_DNA"/>
</dbReference>
<dbReference type="GO" id="GO:0006508">
    <property type="term" value="P:proteolysis"/>
    <property type="evidence" value="ECO:0007669"/>
    <property type="project" value="InterPro"/>
</dbReference>
<dbReference type="Proteomes" id="UP001150569">
    <property type="component" value="Unassembled WGS sequence"/>
</dbReference>
<accession>A0A9W8DNT8</accession>
<evidence type="ECO:0000259" key="2">
    <source>
        <dbReference type="PROSITE" id="PS50240"/>
    </source>
</evidence>
<evidence type="ECO:0000313" key="4">
    <source>
        <dbReference type="Proteomes" id="UP001150569"/>
    </source>
</evidence>
<dbReference type="InterPro" id="IPR001254">
    <property type="entry name" value="Trypsin_dom"/>
</dbReference>
<dbReference type="SUPFAM" id="SSF50494">
    <property type="entry name" value="Trypsin-like serine proteases"/>
    <property type="match status" value="1"/>
</dbReference>
<dbReference type="OrthoDB" id="6380398at2759"/>
<dbReference type="GO" id="GO:0004252">
    <property type="term" value="F:serine-type endopeptidase activity"/>
    <property type="evidence" value="ECO:0007669"/>
    <property type="project" value="InterPro"/>
</dbReference>